<dbReference type="Proteomes" id="UP000229081">
    <property type="component" value="Chromosome"/>
</dbReference>
<dbReference type="Pfam" id="PF20388">
    <property type="entry name" value="DUF6683"/>
    <property type="match status" value="1"/>
</dbReference>
<organism evidence="3 4">
    <name type="scientific">Sphingomonas psychrotolerans</name>
    <dbReference type="NCBI Taxonomy" id="1327635"/>
    <lineage>
        <taxon>Bacteria</taxon>
        <taxon>Pseudomonadati</taxon>
        <taxon>Pseudomonadota</taxon>
        <taxon>Alphaproteobacteria</taxon>
        <taxon>Sphingomonadales</taxon>
        <taxon>Sphingomonadaceae</taxon>
        <taxon>Sphingomonas</taxon>
    </lineage>
</organism>
<feature type="compositionally biased region" description="Polar residues" evidence="1">
    <location>
        <begin position="61"/>
        <end position="72"/>
    </location>
</feature>
<reference evidence="3 4" key="1">
    <citation type="submission" date="2017-11" db="EMBL/GenBank/DDBJ databases">
        <title>Complete genome sequence of Sphingomonas sp. Strain Cra20, a psychrotolerant potential plant growth promoting rhizobacteria.</title>
        <authorList>
            <person name="Luo Y."/>
        </authorList>
    </citation>
    <scope>NUCLEOTIDE SEQUENCE [LARGE SCALE GENOMIC DNA]</scope>
    <source>
        <strain evidence="3 4">Cra20</strain>
    </source>
</reference>
<gene>
    <name evidence="3" type="ORF">CVN68_01645</name>
</gene>
<sequence length="242" mass="25702">MRYRLAAFVVLLAGAPVAAQDFPAIGSQYIDFGASMASVGQMNNVLGATVRSRAGRPASAQPRSNATASTRYRGSPVVSARVRAQFGDFVAKADPANAGRLRNAVLQQDLLGAWEKHVAVDGLRRGDVADAMAAYWVQNWQIANKVPFASRAQVQAVRGQVSRALAASPAFAKLDDAARQEMAETFMLNFVAQGSAFSDATARRDAGAAARLSDAAAARFRQGMNLDLRRLRLTAAGFSADI</sequence>
<keyword evidence="4" id="KW-1185">Reference proteome</keyword>
<feature type="chain" id="PRO_5014894547" description="DUF2059 domain-containing protein" evidence="2">
    <location>
        <begin position="20"/>
        <end position="242"/>
    </location>
</feature>
<evidence type="ECO:0008006" key="5">
    <source>
        <dbReference type="Google" id="ProtNLM"/>
    </source>
</evidence>
<accession>A0A2K8MI55</accession>
<dbReference type="OrthoDB" id="7556407at2"/>
<feature type="region of interest" description="Disordered" evidence="1">
    <location>
        <begin position="52"/>
        <end position="72"/>
    </location>
</feature>
<dbReference type="KEGG" id="sphc:CVN68_01645"/>
<evidence type="ECO:0000256" key="2">
    <source>
        <dbReference type="SAM" id="SignalP"/>
    </source>
</evidence>
<feature type="signal peptide" evidence="2">
    <location>
        <begin position="1"/>
        <end position="19"/>
    </location>
</feature>
<keyword evidence="2" id="KW-0732">Signal</keyword>
<dbReference type="AlphaFoldDB" id="A0A2K8MI55"/>
<name>A0A2K8MI55_9SPHN</name>
<protein>
    <recommendedName>
        <fullName evidence="5">DUF2059 domain-containing protein</fullName>
    </recommendedName>
</protein>
<evidence type="ECO:0000313" key="3">
    <source>
        <dbReference type="EMBL" id="ATY30851.1"/>
    </source>
</evidence>
<evidence type="ECO:0000256" key="1">
    <source>
        <dbReference type="SAM" id="MobiDB-lite"/>
    </source>
</evidence>
<proteinExistence type="predicted"/>
<dbReference type="InterPro" id="IPR046505">
    <property type="entry name" value="DUF6683"/>
</dbReference>
<dbReference type="EMBL" id="CP024923">
    <property type="protein sequence ID" value="ATY30851.1"/>
    <property type="molecule type" value="Genomic_DNA"/>
</dbReference>
<evidence type="ECO:0000313" key="4">
    <source>
        <dbReference type="Proteomes" id="UP000229081"/>
    </source>
</evidence>